<comment type="function">
    <text evidence="1 8">Reversible hydration of carbon dioxide.</text>
</comment>
<gene>
    <name evidence="11" type="ORF">OTI717_LOCUS797</name>
    <name evidence="10" type="ORF">RFH988_LOCUS2261</name>
</gene>
<evidence type="ECO:0000256" key="2">
    <source>
        <dbReference type="ARBA" id="ARBA00010718"/>
    </source>
</evidence>
<comment type="similarity">
    <text evidence="2 8">Belongs to the alpha-carbonic anhydrase family.</text>
</comment>
<feature type="signal peptide" evidence="8">
    <location>
        <begin position="1"/>
        <end position="21"/>
    </location>
</feature>
<dbReference type="SMART" id="SM01057">
    <property type="entry name" value="Carb_anhydrase"/>
    <property type="match status" value="1"/>
</dbReference>
<dbReference type="Pfam" id="PF00194">
    <property type="entry name" value="Carb_anhydrase"/>
    <property type="match status" value="1"/>
</dbReference>
<name>A0A813QM97_9BILA</name>
<feature type="domain" description="Alpha-carbonic anhydrase" evidence="9">
    <location>
        <begin position="24"/>
        <end position="282"/>
    </location>
</feature>
<protein>
    <recommendedName>
        <fullName evidence="3 8">Carbonic anhydrase</fullName>
        <ecNumber evidence="3 8">4.2.1.1</ecNumber>
    </recommendedName>
</protein>
<dbReference type="Proteomes" id="UP000663882">
    <property type="component" value="Unassembled WGS sequence"/>
</dbReference>
<dbReference type="PROSITE" id="PS51144">
    <property type="entry name" value="ALPHA_CA_2"/>
    <property type="match status" value="1"/>
</dbReference>
<dbReference type="GO" id="GO:0008270">
    <property type="term" value="F:zinc ion binding"/>
    <property type="evidence" value="ECO:0007669"/>
    <property type="project" value="UniProtKB-UniRule"/>
</dbReference>
<accession>A0A813QM97</accession>
<organism evidence="10 12">
    <name type="scientific">Rotaria sordida</name>
    <dbReference type="NCBI Taxonomy" id="392033"/>
    <lineage>
        <taxon>Eukaryota</taxon>
        <taxon>Metazoa</taxon>
        <taxon>Spiralia</taxon>
        <taxon>Gnathifera</taxon>
        <taxon>Rotifera</taxon>
        <taxon>Eurotatoria</taxon>
        <taxon>Bdelloidea</taxon>
        <taxon>Philodinida</taxon>
        <taxon>Philodinidae</taxon>
        <taxon>Rotaria</taxon>
    </lineage>
</organism>
<dbReference type="InterPro" id="IPR023561">
    <property type="entry name" value="Carbonic_anhydrase_a-class"/>
</dbReference>
<evidence type="ECO:0000256" key="7">
    <source>
        <dbReference type="ARBA" id="ARBA00048348"/>
    </source>
</evidence>
<dbReference type="InterPro" id="IPR036398">
    <property type="entry name" value="CA_dom_sf"/>
</dbReference>
<dbReference type="EC" id="4.2.1.1" evidence="3 8"/>
<proteinExistence type="inferred from homology"/>
<dbReference type="Gene3D" id="3.10.200.10">
    <property type="entry name" value="Alpha carbonic anhydrase"/>
    <property type="match status" value="1"/>
</dbReference>
<feature type="chain" id="PRO_5035952944" description="Carbonic anhydrase" evidence="8">
    <location>
        <begin position="22"/>
        <end position="323"/>
    </location>
</feature>
<comment type="cofactor">
    <cofactor evidence="8">
        <name>Zn(2+)</name>
        <dbReference type="ChEBI" id="CHEBI:29105"/>
    </cofactor>
</comment>
<dbReference type="SUPFAM" id="SSF51069">
    <property type="entry name" value="Carbonic anhydrase"/>
    <property type="match status" value="1"/>
</dbReference>
<dbReference type="EMBL" id="CAJOAX010000030">
    <property type="protein sequence ID" value="CAF3485555.1"/>
    <property type="molecule type" value="Genomic_DNA"/>
</dbReference>
<dbReference type="Proteomes" id="UP000663823">
    <property type="component" value="Unassembled WGS sequence"/>
</dbReference>
<evidence type="ECO:0000259" key="9">
    <source>
        <dbReference type="PROSITE" id="PS51144"/>
    </source>
</evidence>
<dbReference type="AlphaFoldDB" id="A0A813QM97"/>
<evidence type="ECO:0000313" key="11">
    <source>
        <dbReference type="EMBL" id="CAF3485555.1"/>
    </source>
</evidence>
<comment type="caution">
    <text evidence="10">The sequence shown here is derived from an EMBL/GenBank/DDBJ whole genome shotgun (WGS) entry which is preliminary data.</text>
</comment>
<evidence type="ECO:0000313" key="12">
    <source>
        <dbReference type="Proteomes" id="UP000663882"/>
    </source>
</evidence>
<keyword evidence="8" id="KW-0732">Signal</keyword>
<sequence length="323" mass="36744">MYFRWVLIVFILLCLIHTSLSDASHWDYGHVGPEVWEDSYPICQGKVQSPINILTACTVYNAFPAFQFSPATNATQNFTITNNGHTITAIQVDKNAFPLTLSGGGLNETYQFANFHLHWGENYKSGSEHQINGDNYAGEIHFVYSNSTTKRNAVLGIFIKSSKPNAHTRRKKRITREINSTDNSTVIAWEQYFSTADQLNSTNDTNLISLQLSILMNTNLDKFYRYTGSLTTPPCDETVTWTVFQTPIELSDDELELFRTYILSENSRSPQPLNGRIVYRSFQNDLPSTDTCCSPTVGKGSRGSRLMYHSYFFIFLFLFFLNS</sequence>
<evidence type="ECO:0000256" key="5">
    <source>
        <dbReference type="ARBA" id="ARBA00022833"/>
    </source>
</evidence>
<dbReference type="CDD" id="cd00326">
    <property type="entry name" value="alpha_CA"/>
    <property type="match status" value="1"/>
</dbReference>
<keyword evidence="6 8" id="KW-0456">Lyase</keyword>
<keyword evidence="5 8" id="KW-0862">Zinc</keyword>
<dbReference type="InterPro" id="IPR018338">
    <property type="entry name" value="Carbonic_anhydrase_a-class_CS"/>
</dbReference>
<evidence type="ECO:0000313" key="10">
    <source>
        <dbReference type="EMBL" id="CAF0769006.1"/>
    </source>
</evidence>
<dbReference type="OrthoDB" id="429145at2759"/>
<evidence type="ECO:0000256" key="4">
    <source>
        <dbReference type="ARBA" id="ARBA00022723"/>
    </source>
</evidence>
<dbReference type="InterPro" id="IPR001148">
    <property type="entry name" value="CA_dom"/>
</dbReference>
<evidence type="ECO:0000256" key="1">
    <source>
        <dbReference type="ARBA" id="ARBA00002904"/>
    </source>
</evidence>
<dbReference type="EMBL" id="CAJNOO010000048">
    <property type="protein sequence ID" value="CAF0769006.1"/>
    <property type="molecule type" value="Genomic_DNA"/>
</dbReference>
<comment type="catalytic activity">
    <reaction evidence="7 8">
        <text>hydrogencarbonate + H(+) = CO2 + H2O</text>
        <dbReference type="Rhea" id="RHEA:10748"/>
        <dbReference type="ChEBI" id="CHEBI:15377"/>
        <dbReference type="ChEBI" id="CHEBI:15378"/>
        <dbReference type="ChEBI" id="CHEBI:16526"/>
        <dbReference type="ChEBI" id="CHEBI:17544"/>
        <dbReference type="EC" id="4.2.1.1"/>
    </reaction>
</comment>
<evidence type="ECO:0000256" key="6">
    <source>
        <dbReference type="ARBA" id="ARBA00023239"/>
    </source>
</evidence>
<evidence type="ECO:0000256" key="3">
    <source>
        <dbReference type="ARBA" id="ARBA00012925"/>
    </source>
</evidence>
<dbReference type="GO" id="GO:0004089">
    <property type="term" value="F:carbonate dehydratase activity"/>
    <property type="evidence" value="ECO:0007669"/>
    <property type="project" value="UniProtKB-UniRule"/>
</dbReference>
<dbReference type="PANTHER" id="PTHR18952:SF265">
    <property type="entry name" value="CARBONIC ANHYDRASE"/>
    <property type="match status" value="1"/>
</dbReference>
<reference evidence="10" key="1">
    <citation type="submission" date="2021-02" db="EMBL/GenBank/DDBJ databases">
        <authorList>
            <person name="Nowell W R."/>
        </authorList>
    </citation>
    <scope>NUCLEOTIDE SEQUENCE</scope>
</reference>
<keyword evidence="4 8" id="KW-0479">Metal-binding</keyword>
<evidence type="ECO:0000256" key="8">
    <source>
        <dbReference type="RuleBase" id="RU367011"/>
    </source>
</evidence>
<dbReference type="PANTHER" id="PTHR18952">
    <property type="entry name" value="CARBONIC ANHYDRASE"/>
    <property type="match status" value="1"/>
</dbReference>
<dbReference type="PROSITE" id="PS00162">
    <property type="entry name" value="ALPHA_CA_1"/>
    <property type="match status" value="1"/>
</dbReference>